<dbReference type="Gene3D" id="1.10.357.10">
    <property type="entry name" value="Tetracycline Repressor, domain 2"/>
    <property type="match status" value="1"/>
</dbReference>
<evidence type="ECO:0000313" key="8">
    <source>
        <dbReference type="Proteomes" id="UP001501195"/>
    </source>
</evidence>
<feature type="DNA-binding region" description="H-T-H motif" evidence="4">
    <location>
        <begin position="48"/>
        <end position="67"/>
    </location>
</feature>
<accession>A0ABP9HNW5</accession>
<reference evidence="8" key="1">
    <citation type="journal article" date="2019" name="Int. J. Syst. Evol. Microbiol.">
        <title>The Global Catalogue of Microorganisms (GCM) 10K type strain sequencing project: providing services to taxonomists for standard genome sequencing and annotation.</title>
        <authorList>
            <consortium name="The Broad Institute Genomics Platform"/>
            <consortium name="The Broad Institute Genome Sequencing Center for Infectious Disease"/>
            <person name="Wu L."/>
            <person name="Ma J."/>
        </authorList>
    </citation>
    <scope>NUCLEOTIDE SEQUENCE [LARGE SCALE GENOMIC DNA]</scope>
    <source>
        <strain evidence="8">JCM 18126</strain>
    </source>
</reference>
<sequence length="232" mass="25059">MRLSLRGYDDPVTTSEVPRPLRRDAERNRQRILAAAVEVFATRGLAATLDDVAHHAGLGVGTVYRRFSDKDALVEALFEDRIRALVDLAETACAAADPWEGLVGYLEAASARMAADRGLRDAVLSPRHGQVGVTLARAELGPRVERLTARCRDAGVLRPDVAGTDVATLLHAVQAAAEIGGTASPEHWRRTLGVLLDGLRPARATHHRLPGAPLSDEELHEALTLRRRAGSR</sequence>
<dbReference type="SUPFAM" id="SSF46689">
    <property type="entry name" value="Homeodomain-like"/>
    <property type="match status" value="1"/>
</dbReference>
<name>A0ABP9HNW5_9ACTN</name>
<gene>
    <name evidence="7" type="ORF">GCM10023225_14790</name>
</gene>
<comment type="caution">
    <text evidence="7">The sequence shown here is derived from an EMBL/GenBank/DDBJ whole genome shotgun (WGS) entry which is preliminary data.</text>
</comment>
<keyword evidence="1" id="KW-0805">Transcription regulation</keyword>
<dbReference type="PRINTS" id="PR00455">
    <property type="entry name" value="HTHTETR"/>
</dbReference>
<dbReference type="PANTHER" id="PTHR30055:SF234">
    <property type="entry name" value="HTH-TYPE TRANSCRIPTIONAL REGULATOR BETI"/>
    <property type="match status" value="1"/>
</dbReference>
<evidence type="ECO:0000256" key="2">
    <source>
        <dbReference type="ARBA" id="ARBA00023125"/>
    </source>
</evidence>
<dbReference type="EMBL" id="BAABIL010000193">
    <property type="protein sequence ID" value="GAA4974661.1"/>
    <property type="molecule type" value="Genomic_DNA"/>
</dbReference>
<organism evidence="7 8">
    <name type="scientific">Kineococcus glutinatus</name>
    <dbReference type="NCBI Taxonomy" id="1070872"/>
    <lineage>
        <taxon>Bacteria</taxon>
        <taxon>Bacillati</taxon>
        <taxon>Actinomycetota</taxon>
        <taxon>Actinomycetes</taxon>
        <taxon>Kineosporiales</taxon>
        <taxon>Kineosporiaceae</taxon>
        <taxon>Kineococcus</taxon>
    </lineage>
</organism>
<dbReference type="PROSITE" id="PS50977">
    <property type="entry name" value="HTH_TETR_2"/>
    <property type="match status" value="1"/>
</dbReference>
<dbReference type="InterPro" id="IPR050109">
    <property type="entry name" value="HTH-type_TetR-like_transc_reg"/>
</dbReference>
<evidence type="ECO:0000256" key="4">
    <source>
        <dbReference type="PROSITE-ProRule" id="PRU00335"/>
    </source>
</evidence>
<evidence type="ECO:0000256" key="1">
    <source>
        <dbReference type="ARBA" id="ARBA00023015"/>
    </source>
</evidence>
<dbReference type="SUPFAM" id="SSF48498">
    <property type="entry name" value="Tetracyclin repressor-like, C-terminal domain"/>
    <property type="match status" value="1"/>
</dbReference>
<evidence type="ECO:0000313" key="7">
    <source>
        <dbReference type="EMBL" id="GAA4974661.1"/>
    </source>
</evidence>
<dbReference type="InterPro" id="IPR036271">
    <property type="entry name" value="Tet_transcr_reg_TetR-rel_C_sf"/>
</dbReference>
<dbReference type="InterPro" id="IPR001647">
    <property type="entry name" value="HTH_TetR"/>
</dbReference>
<keyword evidence="8" id="KW-1185">Reference proteome</keyword>
<dbReference type="PROSITE" id="PS01081">
    <property type="entry name" value="HTH_TETR_1"/>
    <property type="match status" value="1"/>
</dbReference>
<dbReference type="Pfam" id="PF00440">
    <property type="entry name" value="TetR_N"/>
    <property type="match status" value="1"/>
</dbReference>
<keyword evidence="3" id="KW-0804">Transcription</keyword>
<dbReference type="Pfam" id="PF21597">
    <property type="entry name" value="TetR_C_43"/>
    <property type="match status" value="1"/>
</dbReference>
<feature type="domain" description="HTH tetR-type" evidence="6">
    <location>
        <begin position="26"/>
        <end position="85"/>
    </location>
</feature>
<protein>
    <submittedName>
        <fullName evidence="7">TetR/AcrR family transcriptional regulator</fullName>
    </submittedName>
</protein>
<evidence type="ECO:0000259" key="6">
    <source>
        <dbReference type="PROSITE" id="PS50977"/>
    </source>
</evidence>
<keyword evidence="2 4" id="KW-0238">DNA-binding</keyword>
<evidence type="ECO:0000256" key="5">
    <source>
        <dbReference type="SAM" id="MobiDB-lite"/>
    </source>
</evidence>
<feature type="region of interest" description="Disordered" evidence="5">
    <location>
        <begin position="1"/>
        <end position="23"/>
    </location>
</feature>
<dbReference type="InterPro" id="IPR049445">
    <property type="entry name" value="TetR_SbtR-like_C"/>
</dbReference>
<dbReference type="PANTHER" id="PTHR30055">
    <property type="entry name" value="HTH-TYPE TRANSCRIPTIONAL REGULATOR RUTR"/>
    <property type="match status" value="1"/>
</dbReference>
<dbReference type="Proteomes" id="UP001501195">
    <property type="component" value="Unassembled WGS sequence"/>
</dbReference>
<dbReference type="InterPro" id="IPR023772">
    <property type="entry name" value="DNA-bd_HTH_TetR-type_CS"/>
</dbReference>
<evidence type="ECO:0000256" key="3">
    <source>
        <dbReference type="ARBA" id="ARBA00023163"/>
    </source>
</evidence>
<proteinExistence type="predicted"/>
<dbReference type="InterPro" id="IPR009057">
    <property type="entry name" value="Homeodomain-like_sf"/>
</dbReference>